<sequence>MNLPIIYKDISYIPNSTNSQQTLDLIIPPFVNKVEEEDDDEKSLLPPIIVIIHGGAWVSGDKNDFTTMGHNLCESSHFAIAIVNYRLSTKENPEIKHPIHVQDVASSIYWISQHGKEYGFQETMIYLAGHSVGAFISGQLIFIPEFLDSHNPKLSEYIKGVIGIQGIYDVYSLFQIWPEYIKYIEPAFGKDELFYKKSSLTNNNIKGIDKIPPYLIIHSKEDELVDVNQSYNYYLYLKNCGGINIEFNTSLKGNHEGILQTEELLKVIIEFIVMSELNVKDWNKLMNETMDKIKFDL</sequence>
<accession>A0A9N9BFQ9</accession>
<keyword evidence="1" id="KW-0378">Hydrolase</keyword>
<protein>
    <submittedName>
        <fullName evidence="3">7578_t:CDS:1</fullName>
    </submittedName>
</protein>
<organism evidence="3 4">
    <name type="scientific">Diversispora eburnea</name>
    <dbReference type="NCBI Taxonomy" id="1213867"/>
    <lineage>
        <taxon>Eukaryota</taxon>
        <taxon>Fungi</taxon>
        <taxon>Fungi incertae sedis</taxon>
        <taxon>Mucoromycota</taxon>
        <taxon>Glomeromycotina</taxon>
        <taxon>Glomeromycetes</taxon>
        <taxon>Diversisporales</taxon>
        <taxon>Diversisporaceae</taxon>
        <taxon>Diversispora</taxon>
    </lineage>
</organism>
<evidence type="ECO:0000313" key="3">
    <source>
        <dbReference type="EMBL" id="CAG8562341.1"/>
    </source>
</evidence>
<feature type="domain" description="BD-FAE-like" evidence="2">
    <location>
        <begin position="46"/>
        <end position="233"/>
    </location>
</feature>
<proteinExistence type="predicted"/>
<dbReference type="InterPro" id="IPR050300">
    <property type="entry name" value="GDXG_lipolytic_enzyme"/>
</dbReference>
<dbReference type="SUPFAM" id="SSF53474">
    <property type="entry name" value="alpha/beta-Hydrolases"/>
    <property type="match status" value="1"/>
</dbReference>
<reference evidence="3" key="1">
    <citation type="submission" date="2021-06" db="EMBL/GenBank/DDBJ databases">
        <authorList>
            <person name="Kallberg Y."/>
            <person name="Tangrot J."/>
            <person name="Rosling A."/>
        </authorList>
    </citation>
    <scope>NUCLEOTIDE SEQUENCE</scope>
    <source>
        <strain evidence="3">AZ414A</strain>
    </source>
</reference>
<dbReference type="Proteomes" id="UP000789706">
    <property type="component" value="Unassembled WGS sequence"/>
</dbReference>
<dbReference type="PANTHER" id="PTHR48081:SF33">
    <property type="entry name" value="KYNURENINE FORMAMIDASE"/>
    <property type="match status" value="1"/>
</dbReference>
<dbReference type="Gene3D" id="3.40.50.1820">
    <property type="entry name" value="alpha/beta hydrolase"/>
    <property type="match status" value="1"/>
</dbReference>
<dbReference type="AlphaFoldDB" id="A0A9N9BFQ9"/>
<dbReference type="InterPro" id="IPR029058">
    <property type="entry name" value="AB_hydrolase_fold"/>
</dbReference>
<evidence type="ECO:0000313" key="4">
    <source>
        <dbReference type="Proteomes" id="UP000789706"/>
    </source>
</evidence>
<dbReference type="Pfam" id="PF20434">
    <property type="entry name" value="BD-FAE"/>
    <property type="match status" value="1"/>
</dbReference>
<dbReference type="InterPro" id="IPR049492">
    <property type="entry name" value="BD-FAE-like_dom"/>
</dbReference>
<dbReference type="GO" id="GO:0016787">
    <property type="term" value="F:hydrolase activity"/>
    <property type="evidence" value="ECO:0007669"/>
    <property type="project" value="UniProtKB-KW"/>
</dbReference>
<evidence type="ECO:0000259" key="2">
    <source>
        <dbReference type="Pfam" id="PF20434"/>
    </source>
</evidence>
<gene>
    <name evidence="3" type="ORF">DEBURN_LOCUS7651</name>
</gene>
<keyword evidence="4" id="KW-1185">Reference proteome</keyword>
<dbReference type="OrthoDB" id="6495301at2759"/>
<evidence type="ECO:0000256" key="1">
    <source>
        <dbReference type="ARBA" id="ARBA00022801"/>
    </source>
</evidence>
<name>A0A9N9BFQ9_9GLOM</name>
<dbReference type="EMBL" id="CAJVPK010000962">
    <property type="protein sequence ID" value="CAG8562341.1"/>
    <property type="molecule type" value="Genomic_DNA"/>
</dbReference>
<dbReference type="PANTHER" id="PTHR48081">
    <property type="entry name" value="AB HYDROLASE SUPERFAMILY PROTEIN C4A8.06C"/>
    <property type="match status" value="1"/>
</dbReference>
<comment type="caution">
    <text evidence="3">The sequence shown here is derived from an EMBL/GenBank/DDBJ whole genome shotgun (WGS) entry which is preliminary data.</text>
</comment>